<dbReference type="OrthoDB" id="2915840at2759"/>
<dbReference type="Gene3D" id="3.50.50.60">
    <property type="entry name" value="FAD/NAD(P)-binding domain"/>
    <property type="match status" value="2"/>
</dbReference>
<dbReference type="AlphaFoldDB" id="A0A6A6XXD8"/>
<keyword evidence="1" id="KW-0285">Flavoprotein</keyword>
<dbReference type="GO" id="GO:0016491">
    <property type="term" value="F:oxidoreductase activity"/>
    <property type="evidence" value="ECO:0007669"/>
    <property type="project" value="UniProtKB-KW"/>
</dbReference>
<dbReference type="PRINTS" id="PR00411">
    <property type="entry name" value="PNDRDTASEI"/>
</dbReference>
<evidence type="ECO:0000256" key="3">
    <source>
        <dbReference type="ARBA" id="ARBA00023002"/>
    </source>
</evidence>
<keyword evidence="2" id="KW-0274">FAD</keyword>
<dbReference type="InterPro" id="IPR036188">
    <property type="entry name" value="FAD/NAD-bd_sf"/>
</dbReference>
<evidence type="ECO:0000313" key="5">
    <source>
        <dbReference type="Proteomes" id="UP000799757"/>
    </source>
</evidence>
<dbReference type="EMBL" id="MU001738">
    <property type="protein sequence ID" value="KAF2801182.1"/>
    <property type="molecule type" value="Genomic_DNA"/>
</dbReference>
<accession>A0A6A6XXD8</accession>
<keyword evidence="5" id="KW-1185">Reference proteome</keyword>
<protein>
    <submittedName>
        <fullName evidence="4">FAD/NAD(P)-binding domain-containing protein</fullName>
    </submittedName>
</protein>
<evidence type="ECO:0000256" key="2">
    <source>
        <dbReference type="ARBA" id="ARBA00022827"/>
    </source>
</evidence>
<name>A0A6A6XXD8_9PLEO</name>
<evidence type="ECO:0000256" key="1">
    <source>
        <dbReference type="ARBA" id="ARBA00022630"/>
    </source>
</evidence>
<gene>
    <name evidence="4" type="ORF">K505DRAFT_617</name>
</gene>
<keyword evidence="3" id="KW-0560">Oxidoreductase</keyword>
<dbReference type="SUPFAM" id="SSF51905">
    <property type="entry name" value="FAD/NAD(P)-binding domain"/>
    <property type="match status" value="2"/>
</dbReference>
<dbReference type="PIRSF" id="PIRSF000332">
    <property type="entry name" value="FMO"/>
    <property type="match status" value="1"/>
</dbReference>
<dbReference type="Proteomes" id="UP000799757">
    <property type="component" value="Unassembled WGS sequence"/>
</dbReference>
<dbReference type="InterPro" id="IPR050346">
    <property type="entry name" value="FMO-like"/>
</dbReference>
<reference evidence="4" key="1">
    <citation type="journal article" date="2020" name="Stud. Mycol.">
        <title>101 Dothideomycetes genomes: a test case for predicting lifestyles and emergence of pathogens.</title>
        <authorList>
            <person name="Haridas S."/>
            <person name="Albert R."/>
            <person name="Binder M."/>
            <person name="Bloem J."/>
            <person name="Labutti K."/>
            <person name="Salamov A."/>
            <person name="Andreopoulos B."/>
            <person name="Baker S."/>
            <person name="Barry K."/>
            <person name="Bills G."/>
            <person name="Bluhm B."/>
            <person name="Cannon C."/>
            <person name="Castanera R."/>
            <person name="Culley D."/>
            <person name="Daum C."/>
            <person name="Ezra D."/>
            <person name="Gonzalez J."/>
            <person name="Henrissat B."/>
            <person name="Kuo A."/>
            <person name="Liang C."/>
            <person name="Lipzen A."/>
            <person name="Lutzoni F."/>
            <person name="Magnuson J."/>
            <person name="Mondo S."/>
            <person name="Nolan M."/>
            <person name="Ohm R."/>
            <person name="Pangilinan J."/>
            <person name="Park H.-J."/>
            <person name="Ramirez L."/>
            <person name="Alfaro M."/>
            <person name="Sun H."/>
            <person name="Tritt A."/>
            <person name="Yoshinaga Y."/>
            <person name="Zwiers L.-H."/>
            <person name="Turgeon B."/>
            <person name="Goodwin S."/>
            <person name="Spatafora J."/>
            <person name="Crous P."/>
            <person name="Grigoriev I."/>
        </authorList>
    </citation>
    <scope>NUCLEOTIDE SEQUENCE</scope>
    <source>
        <strain evidence="4">CBS 109.77</strain>
    </source>
</reference>
<sequence>MGSEIFDVIVIGAGLSGIAASRFYLEVHPESRVLILEQDNSIGGPWGKSRTYPGFWSQSGIRMSGFSDRPLTVPNDAEVFNDIFEAKHVADYLEDYVYDHVYAGISLGDRIKINFSVCSVEKVDGVWVVQGKSTGDNGANMFRTSKLIVATGTTSDPRMPSFPDQGTFKGPVLHQRDFGAFMRQQHPSTSKKLAIMGGGKSAADMVYTCVKAGHEVSWIIRESGEGPGAFTNPADNAKGPFLNDPELAGTRLFGTMSPSCFNQPNLWTKLVHGTAGGRKVVDGFFGKADQNCKNIGNFDKRPGALKGFDELESDVELFWCTGPFGMIQRPDFWDTIANNVHVYRKDILNLGPSTIHLKNGPSVAIDVILCATGFKNDFPFFTEHQHRELGLPHSKRSEDEEEKTWEALEADAEKAILGRYPKLRDPPPNIHVPEFAGKKTPNRLYNCIAPLADTSIAFVGNVYVPNGFRVAEVQAIWVTALLSGTLRLPSESDMRRDIAWVNAFDRRRYPTHGHLGNYLHYDMMGYIDRLLGEVGLRSHRKGWWADLMYPFVTKDLADTKEEFIRKYKATIEDAKKTV</sequence>
<dbReference type="Pfam" id="PF13738">
    <property type="entry name" value="Pyr_redox_3"/>
    <property type="match status" value="1"/>
</dbReference>
<organism evidence="4 5">
    <name type="scientific">Melanomma pulvis-pyrius CBS 109.77</name>
    <dbReference type="NCBI Taxonomy" id="1314802"/>
    <lineage>
        <taxon>Eukaryota</taxon>
        <taxon>Fungi</taxon>
        <taxon>Dikarya</taxon>
        <taxon>Ascomycota</taxon>
        <taxon>Pezizomycotina</taxon>
        <taxon>Dothideomycetes</taxon>
        <taxon>Pleosporomycetidae</taxon>
        <taxon>Pleosporales</taxon>
        <taxon>Melanommataceae</taxon>
        <taxon>Melanomma</taxon>
    </lineage>
</organism>
<dbReference type="PANTHER" id="PTHR23023">
    <property type="entry name" value="DIMETHYLANILINE MONOOXYGENASE"/>
    <property type="match status" value="1"/>
</dbReference>
<evidence type="ECO:0000313" key="4">
    <source>
        <dbReference type="EMBL" id="KAF2801182.1"/>
    </source>
</evidence>
<dbReference type="InterPro" id="IPR000960">
    <property type="entry name" value="Flavin_mOase"/>
</dbReference>
<proteinExistence type="predicted"/>